<dbReference type="InterPro" id="IPR002320">
    <property type="entry name" value="Thr-tRNA-ligase_IIa"/>
</dbReference>
<keyword evidence="3 12" id="KW-0820">tRNA-binding</keyword>
<dbReference type="EC" id="6.1.1.3" evidence="12"/>
<feature type="binding site" evidence="12">
    <location>
        <position position="376"/>
    </location>
    <ligand>
        <name>Zn(2+)</name>
        <dbReference type="ChEBI" id="CHEBI:29105"/>
        <note>catalytic</note>
    </ligand>
</feature>
<evidence type="ECO:0000259" key="13">
    <source>
        <dbReference type="PROSITE" id="PS50862"/>
    </source>
</evidence>
<dbReference type="SUPFAM" id="SSF52954">
    <property type="entry name" value="Class II aaRS ABD-related"/>
    <property type="match status" value="1"/>
</dbReference>
<dbReference type="PANTHER" id="PTHR11451">
    <property type="entry name" value="THREONINE-TRNA LIGASE"/>
    <property type="match status" value="1"/>
</dbReference>
<dbReference type="PROSITE" id="PS50862">
    <property type="entry name" value="AA_TRNA_LIGASE_II"/>
    <property type="match status" value="1"/>
</dbReference>
<evidence type="ECO:0000256" key="7">
    <source>
        <dbReference type="ARBA" id="ARBA00022840"/>
    </source>
</evidence>
<dbReference type="InterPro" id="IPR004154">
    <property type="entry name" value="Anticodon-bd"/>
</dbReference>
<reference evidence="14 15" key="1">
    <citation type="submission" date="2021-01" db="EMBL/GenBank/DDBJ databases">
        <title>Whole genome shotgun sequence of Verrucosispora qiuiae NBRC 106684.</title>
        <authorList>
            <person name="Komaki H."/>
            <person name="Tamura T."/>
        </authorList>
    </citation>
    <scope>NUCLEOTIDE SEQUENCE [LARGE SCALE GENOMIC DNA]</scope>
    <source>
        <strain evidence="14 15">NBRC 106684</strain>
    </source>
</reference>
<dbReference type="InterPro" id="IPR002314">
    <property type="entry name" value="aa-tRNA-synt_IIb"/>
</dbReference>
<keyword evidence="8 12" id="KW-0694">RNA-binding</keyword>
<evidence type="ECO:0000256" key="12">
    <source>
        <dbReference type="HAMAP-Rule" id="MF_00184"/>
    </source>
</evidence>
<keyword evidence="15" id="KW-1185">Reference proteome</keyword>
<dbReference type="SUPFAM" id="SSF55681">
    <property type="entry name" value="Class II aaRS and biotin synthetases"/>
    <property type="match status" value="1"/>
</dbReference>
<comment type="cofactor">
    <cofactor evidence="12">
        <name>Zn(2+)</name>
        <dbReference type="ChEBI" id="CHEBI:29105"/>
    </cofactor>
    <text evidence="12">Binds 1 zinc ion per subunit.</text>
</comment>
<evidence type="ECO:0000256" key="1">
    <source>
        <dbReference type="ARBA" id="ARBA00008226"/>
    </source>
</evidence>
<evidence type="ECO:0000256" key="6">
    <source>
        <dbReference type="ARBA" id="ARBA00022833"/>
    </source>
</evidence>
<dbReference type="Gene3D" id="3.30.54.20">
    <property type="match status" value="1"/>
</dbReference>
<evidence type="ECO:0000256" key="10">
    <source>
        <dbReference type="ARBA" id="ARBA00023146"/>
    </source>
</evidence>
<dbReference type="InterPro" id="IPR045864">
    <property type="entry name" value="aa-tRNA-synth_II/BPL/LPL"/>
</dbReference>
<evidence type="ECO:0000313" key="14">
    <source>
        <dbReference type="EMBL" id="GIJ29209.1"/>
    </source>
</evidence>
<dbReference type="SUPFAM" id="SSF55186">
    <property type="entry name" value="ThrRS/AlaRS common domain"/>
    <property type="match status" value="1"/>
</dbReference>
<evidence type="ECO:0000313" key="15">
    <source>
        <dbReference type="Proteomes" id="UP000653076"/>
    </source>
</evidence>
<comment type="caution">
    <text evidence="12">Lacks conserved residue(s) required for the propagation of feature annotation.</text>
</comment>
<gene>
    <name evidence="14" type="primary">thrS_2</name>
    <name evidence="12" type="synonym">thrS</name>
    <name evidence="14" type="ORF">Vqi01_43710</name>
</gene>
<proteinExistence type="inferred from homology"/>
<comment type="caution">
    <text evidence="14">The sequence shown here is derived from an EMBL/GenBank/DDBJ whole genome shotgun (WGS) entry which is preliminary data.</text>
</comment>
<keyword evidence="9 12" id="KW-0648">Protein biosynthesis</keyword>
<dbReference type="PANTHER" id="PTHR11451:SF44">
    <property type="entry name" value="THREONINE--TRNA LIGASE, CHLOROPLASTIC_MITOCHONDRIAL 2"/>
    <property type="match status" value="1"/>
</dbReference>
<accession>A0ABQ4JFP8</accession>
<dbReference type="HAMAP" id="MF_00184">
    <property type="entry name" value="Thr_tRNA_synth"/>
    <property type="match status" value="1"/>
</dbReference>
<dbReference type="Proteomes" id="UP000653076">
    <property type="component" value="Unassembled WGS sequence"/>
</dbReference>
<dbReference type="InterPro" id="IPR036621">
    <property type="entry name" value="Anticodon-bd_dom_sf"/>
</dbReference>
<keyword evidence="6 12" id="KW-0862">Zinc</keyword>
<feature type="binding site" evidence="12">
    <location>
        <position position="426"/>
    </location>
    <ligand>
        <name>Zn(2+)</name>
        <dbReference type="ChEBI" id="CHEBI:29105"/>
        <note>catalytic</note>
    </ligand>
</feature>
<keyword evidence="2 12" id="KW-0963">Cytoplasm</keyword>
<dbReference type="InterPro" id="IPR018163">
    <property type="entry name" value="Thr/Ala-tRNA-synth_IIc_edit"/>
</dbReference>
<dbReference type="EMBL" id="BOPC01000064">
    <property type="protein sequence ID" value="GIJ29209.1"/>
    <property type="molecule type" value="Genomic_DNA"/>
</dbReference>
<dbReference type="GO" id="GO:0016874">
    <property type="term" value="F:ligase activity"/>
    <property type="evidence" value="ECO:0007669"/>
    <property type="project" value="UniProtKB-KW"/>
</dbReference>
<dbReference type="PRINTS" id="PR01047">
    <property type="entry name" value="TRNASYNTHTHR"/>
</dbReference>
<feature type="binding site" evidence="12">
    <location>
        <position position="553"/>
    </location>
    <ligand>
        <name>Zn(2+)</name>
        <dbReference type="ChEBI" id="CHEBI:29105"/>
        <note>catalytic</note>
    </ligand>
</feature>
<keyword evidence="5 12" id="KW-0547">Nucleotide-binding</keyword>
<organism evidence="14 15">
    <name type="scientific">Micromonospora qiuiae</name>
    <dbReference type="NCBI Taxonomy" id="502268"/>
    <lineage>
        <taxon>Bacteria</taxon>
        <taxon>Bacillati</taxon>
        <taxon>Actinomycetota</taxon>
        <taxon>Actinomycetes</taxon>
        <taxon>Micromonosporales</taxon>
        <taxon>Micromonosporaceae</taxon>
        <taxon>Micromonospora</taxon>
    </lineage>
</organism>
<evidence type="ECO:0000256" key="5">
    <source>
        <dbReference type="ARBA" id="ARBA00022741"/>
    </source>
</evidence>
<comment type="subcellular location">
    <subcellularLocation>
        <location evidence="12">Cytoplasm</location>
    </subcellularLocation>
</comment>
<dbReference type="NCBIfam" id="TIGR00418">
    <property type="entry name" value="thrS"/>
    <property type="match status" value="1"/>
</dbReference>
<evidence type="ECO:0000256" key="4">
    <source>
        <dbReference type="ARBA" id="ARBA00022598"/>
    </source>
</evidence>
<keyword evidence="10 12" id="KW-0030">Aminoacyl-tRNA synthetase</keyword>
<dbReference type="RefSeq" id="WP_204036686.1">
    <property type="nucleotide sequence ID" value="NZ_BOPC01000064.1"/>
</dbReference>
<evidence type="ECO:0000256" key="3">
    <source>
        <dbReference type="ARBA" id="ARBA00022555"/>
    </source>
</evidence>
<protein>
    <recommendedName>
        <fullName evidence="12">Threonine--tRNA ligase</fullName>
        <ecNumber evidence="12">6.1.1.3</ecNumber>
    </recommendedName>
    <alternativeName>
        <fullName evidence="12">Threonyl-tRNA synthetase</fullName>
        <shortName evidence="12">ThrRS</shortName>
    </alternativeName>
</protein>
<evidence type="ECO:0000256" key="11">
    <source>
        <dbReference type="ARBA" id="ARBA00049515"/>
    </source>
</evidence>
<keyword evidence="12" id="KW-0479">Metal-binding</keyword>
<dbReference type="Gene3D" id="3.30.930.10">
    <property type="entry name" value="Bira Bifunctional Protein, Domain 2"/>
    <property type="match status" value="1"/>
</dbReference>
<comment type="catalytic activity">
    <reaction evidence="11 12">
        <text>tRNA(Thr) + L-threonine + ATP = L-threonyl-tRNA(Thr) + AMP + diphosphate + H(+)</text>
        <dbReference type="Rhea" id="RHEA:24624"/>
        <dbReference type="Rhea" id="RHEA-COMP:9670"/>
        <dbReference type="Rhea" id="RHEA-COMP:9704"/>
        <dbReference type="ChEBI" id="CHEBI:15378"/>
        <dbReference type="ChEBI" id="CHEBI:30616"/>
        <dbReference type="ChEBI" id="CHEBI:33019"/>
        <dbReference type="ChEBI" id="CHEBI:57926"/>
        <dbReference type="ChEBI" id="CHEBI:78442"/>
        <dbReference type="ChEBI" id="CHEBI:78534"/>
        <dbReference type="ChEBI" id="CHEBI:456215"/>
        <dbReference type="EC" id="6.1.1.3"/>
    </reaction>
</comment>
<feature type="domain" description="Aminoacyl-transfer RNA synthetases class-II family profile" evidence="13">
    <location>
        <begin position="271"/>
        <end position="576"/>
    </location>
</feature>
<dbReference type="Gene3D" id="3.30.980.10">
    <property type="entry name" value="Threonyl-trna Synthetase, Chain A, domain 2"/>
    <property type="match status" value="1"/>
</dbReference>
<evidence type="ECO:0000256" key="8">
    <source>
        <dbReference type="ARBA" id="ARBA00022884"/>
    </source>
</evidence>
<name>A0ABQ4JFP8_9ACTN</name>
<evidence type="ECO:0000256" key="9">
    <source>
        <dbReference type="ARBA" id="ARBA00022917"/>
    </source>
</evidence>
<dbReference type="Pfam" id="PF03129">
    <property type="entry name" value="HGTP_anticodon"/>
    <property type="match status" value="1"/>
</dbReference>
<keyword evidence="7 12" id="KW-0067">ATP-binding</keyword>
<evidence type="ECO:0000256" key="2">
    <source>
        <dbReference type="ARBA" id="ARBA00022490"/>
    </source>
</evidence>
<keyword evidence="4 12" id="KW-0436">Ligase</keyword>
<sequence length="685" mass="74808">MYVPSLSAPAEQVMVPAGTAAGAAVRAAGLPTEGPHAIVIVRDPNSGLHDLEWAPEVDAQVQAVPASSPDGLVVVRHSAALVLAQAVQQLFPDAKLGLGAPTVDGFYYDFELQRPFSAEDLAVIEKQMKQIIAAGQRFTRRVIDSVDEARQVLVSEPYKQELLDLRETGNPRVGSGISAVDVAGVMATEGDLAIYITIAPNSGEQVWCDLSRGPHVPTTSAIPAVTLLRSEQVCWEGTERRQLQRIHGTACESPEVLADHLCLLDAVRARDHRELGRKLDLFTFPDEVGAGLPVFHPKGGVLRRQVEENSRRRHFEDGFEFVYTPHLSHASLIGGTRPLELYRDKIFPTMHFDAESDEGGTVLGKGRDYLLKPMNCPFHNLIYTSRERSHNDLPLRMFEMATIHRYEPVPVRGLLDSRATTMDDTHIFCTPEQLRDELRSLLASVVEVLSEYGFADLHLVLDTRNDEYFVGTDEQWAHATEALAAAGNAAGVRVTEAPAAAQFYGPQLNVHVVDSLGRSWKLSTLLVDFNLPKLDGLTYTSADGASRQPMMIHRSLFGSIERFVGLLTEHYAGAFPAWLAPVQVAVLARGSEQAAHLQEVTKALRSKDIRIEVDLSDASVPDKLAKHSAQLVPFVLLAGDGDATVSVVFRNGHRADGVPVATAVDAIDSWISKRVNAQPTAETVL</sequence>
<comment type="subunit">
    <text evidence="12">Homodimer.</text>
</comment>
<dbReference type="Pfam" id="PF00587">
    <property type="entry name" value="tRNA-synt_2b"/>
    <property type="match status" value="1"/>
</dbReference>
<dbReference type="InterPro" id="IPR006195">
    <property type="entry name" value="aa-tRNA-synth_II"/>
</dbReference>
<dbReference type="Gene3D" id="3.40.50.800">
    <property type="entry name" value="Anticodon-binding domain"/>
    <property type="match status" value="1"/>
</dbReference>
<comment type="similarity">
    <text evidence="1 12">Belongs to the class-II aminoacyl-tRNA synthetase family.</text>
</comment>